<comment type="caution">
    <text evidence="2">The sequence shown here is derived from an EMBL/GenBank/DDBJ whole genome shotgun (WGS) entry which is preliminary data.</text>
</comment>
<reference evidence="2" key="2">
    <citation type="journal article" date="2021" name="PeerJ">
        <title>Extensive microbial diversity within the chicken gut microbiome revealed by metagenomics and culture.</title>
        <authorList>
            <person name="Gilroy R."/>
            <person name="Ravi A."/>
            <person name="Getino M."/>
            <person name="Pursley I."/>
            <person name="Horton D.L."/>
            <person name="Alikhan N.F."/>
            <person name="Baker D."/>
            <person name="Gharbi K."/>
            <person name="Hall N."/>
            <person name="Watson M."/>
            <person name="Adriaenssens E.M."/>
            <person name="Foster-Nyarko E."/>
            <person name="Jarju S."/>
            <person name="Secka A."/>
            <person name="Antonio M."/>
            <person name="Oren A."/>
            <person name="Chaudhuri R.R."/>
            <person name="La Ragione R."/>
            <person name="Hildebrand F."/>
            <person name="Pallen M.J."/>
        </authorList>
    </citation>
    <scope>NUCLEOTIDE SEQUENCE</scope>
    <source>
        <strain evidence="2">B1-20833</strain>
    </source>
</reference>
<keyword evidence="1" id="KW-0472">Membrane</keyword>
<evidence type="ECO:0000313" key="3">
    <source>
        <dbReference type="Proteomes" id="UP000823661"/>
    </source>
</evidence>
<keyword evidence="1" id="KW-0812">Transmembrane</keyword>
<dbReference type="AlphaFoldDB" id="A0A9D9HI48"/>
<evidence type="ECO:0000256" key="1">
    <source>
        <dbReference type="SAM" id="Phobius"/>
    </source>
</evidence>
<evidence type="ECO:0000313" key="2">
    <source>
        <dbReference type="EMBL" id="MBO8452716.1"/>
    </source>
</evidence>
<protein>
    <submittedName>
        <fullName evidence="2">Uncharacterized protein</fullName>
    </submittedName>
</protein>
<sequence length="65" mass="7258">MTSLFNYFVRLSVILSVLPVILNVLPVILNVLPVILSEAKNLFFIRIRSFTLHAAPSMVTKKDSG</sequence>
<proteinExistence type="predicted"/>
<keyword evidence="1" id="KW-1133">Transmembrane helix</keyword>
<dbReference type="Proteomes" id="UP000823661">
    <property type="component" value="Unassembled WGS sequence"/>
</dbReference>
<organism evidence="2 3">
    <name type="scientific">Candidatus Cryptobacteroides intestinavium</name>
    <dbReference type="NCBI Taxonomy" id="2840766"/>
    <lineage>
        <taxon>Bacteria</taxon>
        <taxon>Pseudomonadati</taxon>
        <taxon>Bacteroidota</taxon>
        <taxon>Bacteroidia</taxon>
        <taxon>Bacteroidales</taxon>
        <taxon>Candidatus Cryptobacteroides</taxon>
    </lineage>
</organism>
<dbReference type="EMBL" id="JADIMI010000070">
    <property type="protein sequence ID" value="MBO8452716.1"/>
    <property type="molecule type" value="Genomic_DNA"/>
</dbReference>
<name>A0A9D9HI48_9BACT</name>
<reference evidence="2" key="1">
    <citation type="submission" date="2020-10" db="EMBL/GenBank/DDBJ databases">
        <authorList>
            <person name="Gilroy R."/>
        </authorList>
    </citation>
    <scope>NUCLEOTIDE SEQUENCE</scope>
    <source>
        <strain evidence="2">B1-20833</strain>
    </source>
</reference>
<accession>A0A9D9HI48</accession>
<feature type="transmembrane region" description="Helical" evidence="1">
    <location>
        <begin position="12"/>
        <end position="36"/>
    </location>
</feature>
<gene>
    <name evidence="2" type="ORF">IAC06_07530</name>
</gene>